<dbReference type="Pfam" id="PF05258">
    <property type="entry name" value="DciA"/>
    <property type="match status" value="1"/>
</dbReference>
<dbReference type="InterPro" id="IPR007922">
    <property type="entry name" value="DciA-like"/>
</dbReference>
<proteinExistence type="predicted"/>
<dbReference type="RefSeq" id="WP_014295788.1">
    <property type="nucleotide sequence ID" value="NC_016751.1"/>
</dbReference>
<evidence type="ECO:0000313" key="2">
    <source>
        <dbReference type="Proteomes" id="UP000007161"/>
    </source>
</evidence>
<dbReference type="Proteomes" id="UP000007161">
    <property type="component" value="Chromosome"/>
</dbReference>
<keyword evidence="2" id="KW-1185">Reference proteome</keyword>
<dbReference type="STRING" id="443254.Marpi_0264"/>
<name>H2J3Y8_MARPK</name>
<reference evidence="1 2" key="1">
    <citation type="journal article" date="2012" name="J. Bacteriol.">
        <title>Complete Genome Sequence of the Thermophilic, Piezophilic, Heterotrophic Bacterium Marinitoga piezophila KA3.</title>
        <authorList>
            <person name="Lucas S."/>
            <person name="Han J."/>
            <person name="Lapidus A."/>
            <person name="Cheng J.F."/>
            <person name="Goodwin L.A."/>
            <person name="Pitluck S."/>
            <person name="Peters L."/>
            <person name="Mikhailova N."/>
            <person name="Teshima H."/>
            <person name="Detter J.C."/>
            <person name="Han C."/>
            <person name="Tapia R."/>
            <person name="Land M."/>
            <person name="Hauser L."/>
            <person name="Kyrpides N.C."/>
            <person name="Ivanova N."/>
            <person name="Pagani I."/>
            <person name="Vannier P."/>
            <person name="Oger P."/>
            <person name="Bartlett D.H."/>
            <person name="Noll K.M."/>
            <person name="Woyke T."/>
            <person name="Jebbar M."/>
        </authorList>
    </citation>
    <scope>NUCLEOTIDE SEQUENCE [LARGE SCALE GENOMIC DNA]</scope>
    <source>
        <strain evidence="2">DSM 14283 / JCM 11233 / KA3</strain>
    </source>
</reference>
<dbReference type="HOGENOM" id="CLU_2316986_0_0_0"/>
<protein>
    <recommendedName>
        <fullName evidence="3">RNA-binding protein containing Zn ribbon</fullName>
    </recommendedName>
</protein>
<dbReference type="KEGG" id="mpz:Marpi_0264"/>
<dbReference type="EMBL" id="CP003257">
    <property type="protein sequence ID" value="AEX84716.1"/>
    <property type="molecule type" value="Genomic_DNA"/>
</dbReference>
<gene>
    <name evidence="1" type="ordered locus">Marpi_0264</name>
</gene>
<accession>H2J3Y8</accession>
<dbReference type="AlphaFoldDB" id="H2J3Y8"/>
<organism evidence="1 2">
    <name type="scientific">Marinitoga piezophila (strain DSM 14283 / JCM 11233 / KA3)</name>
    <dbReference type="NCBI Taxonomy" id="443254"/>
    <lineage>
        <taxon>Bacteria</taxon>
        <taxon>Thermotogati</taxon>
        <taxon>Thermotogota</taxon>
        <taxon>Thermotogae</taxon>
        <taxon>Petrotogales</taxon>
        <taxon>Petrotogaceae</taxon>
        <taxon>Marinitoga</taxon>
    </lineage>
</organism>
<evidence type="ECO:0000313" key="1">
    <source>
        <dbReference type="EMBL" id="AEX84716.1"/>
    </source>
</evidence>
<reference evidence="2" key="2">
    <citation type="submission" date="2012-01" db="EMBL/GenBank/DDBJ databases">
        <title>Complete sequence of chromosome of Marinitoga piezophila KA3.</title>
        <authorList>
            <person name="Lucas S."/>
            <person name="Han J."/>
            <person name="Lapidus A."/>
            <person name="Cheng J.-F."/>
            <person name="Goodwin L."/>
            <person name="Pitluck S."/>
            <person name="Peters L."/>
            <person name="Mikhailova N."/>
            <person name="Teshima H."/>
            <person name="Detter J.C."/>
            <person name="Han C."/>
            <person name="Tapia R."/>
            <person name="Land M."/>
            <person name="Hauser L."/>
            <person name="Kyrpides N."/>
            <person name="Ivanova N."/>
            <person name="Pagani I."/>
            <person name="Jebbar M."/>
            <person name="Vannier P."/>
            <person name="Oger P."/>
            <person name="Cario A."/>
            <person name="Bartlett D."/>
            <person name="Noll K.M."/>
            <person name="Woyke T."/>
        </authorList>
    </citation>
    <scope>NUCLEOTIDE SEQUENCE [LARGE SCALE GENOMIC DNA]</scope>
    <source>
        <strain evidence="2">DSM 14283 / JCM 11233 / KA3</strain>
    </source>
</reference>
<evidence type="ECO:0008006" key="3">
    <source>
        <dbReference type="Google" id="ProtNLM"/>
    </source>
</evidence>
<dbReference type="OrthoDB" id="47783at2"/>
<sequence length="99" mass="11570">MKEIKDILYELSSKNNVIKKIMLLDEIKNKISAILDKYNFTSVEVVDIDLKTSTLFLYVENNYIKQEILFKKNKLIKEINNSLQIDRIKSIKFTGGAVR</sequence>